<dbReference type="SUPFAM" id="SSF109854">
    <property type="entry name" value="DinB/YfiT-like putative metalloenzymes"/>
    <property type="match status" value="1"/>
</dbReference>
<keyword evidence="5" id="KW-1185">Reference proteome</keyword>
<dbReference type="PANTHER" id="PTHR37302:SF1">
    <property type="entry name" value="PROTEIN DINB"/>
    <property type="match status" value="1"/>
</dbReference>
<dbReference type="Pfam" id="PF05163">
    <property type="entry name" value="DinB"/>
    <property type="match status" value="1"/>
</dbReference>
<evidence type="ECO:0000256" key="2">
    <source>
        <dbReference type="ARBA" id="ARBA00022723"/>
    </source>
</evidence>
<reference evidence="4 5" key="1">
    <citation type="submission" date="2019-03" db="EMBL/GenBank/DDBJ databases">
        <title>Genomic Encyclopedia of Type Strains, Phase IV (KMG-IV): sequencing the most valuable type-strain genomes for metagenomic binning, comparative biology and taxonomic classification.</title>
        <authorList>
            <person name="Goeker M."/>
        </authorList>
    </citation>
    <scope>NUCLEOTIDE SEQUENCE [LARGE SCALE GENOMIC DNA]</scope>
    <source>
        <strain evidence="4 5">DSM 18401</strain>
    </source>
</reference>
<dbReference type="RefSeq" id="WP_133033261.1">
    <property type="nucleotide sequence ID" value="NZ_BAABEI010000012.1"/>
</dbReference>
<comment type="similarity">
    <text evidence="1">Belongs to the DinB family.</text>
</comment>
<gene>
    <name evidence="4" type="ORF">EV665_102320</name>
</gene>
<dbReference type="PANTHER" id="PTHR37302">
    <property type="entry name" value="SLR1116 PROTEIN"/>
    <property type="match status" value="1"/>
</dbReference>
<dbReference type="EMBL" id="SLVX01000002">
    <property type="protein sequence ID" value="TCN47800.1"/>
    <property type="molecule type" value="Genomic_DNA"/>
</dbReference>
<evidence type="ECO:0000313" key="4">
    <source>
        <dbReference type="EMBL" id="TCN47800.1"/>
    </source>
</evidence>
<organism evidence="4 5">
    <name type="scientific">Shinella granuli</name>
    <dbReference type="NCBI Taxonomy" id="323621"/>
    <lineage>
        <taxon>Bacteria</taxon>
        <taxon>Pseudomonadati</taxon>
        <taxon>Pseudomonadota</taxon>
        <taxon>Alphaproteobacteria</taxon>
        <taxon>Hyphomicrobiales</taxon>
        <taxon>Rhizobiaceae</taxon>
        <taxon>Shinella</taxon>
    </lineage>
</organism>
<dbReference type="InterPro" id="IPR034660">
    <property type="entry name" value="DinB/YfiT-like"/>
</dbReference>
<dbReference type="GO" id="GO:0046872">
    <property type="term" value="F:metal ion binding"/>
    <property type="evidence" value="ECO:0007669"/>
    <property type="project" value="UniProtKB-KW"/>
</dbReference>
<sequence length="169" mass="18887">MLDHYRMYAAYNAWANRALYAEVGKLDDEAFRRNLGAFFGSLHRTLNHLLTADRIWMKRFTGTGDAPTRLDAILHEDFSGLWAARQAEDARLIAYIDSLTEEALAADFTYSPLTNPAAITHPLGPALTHMFNHQTHHRGQCHGMLTAAGGPSITLDLISFVRTEGTKFL</sequence>
<keyword evidence="2 3" id="KW-0479">Metal-binding</keyword>
<name>A0A4V2RJD9_SHIGR</name>
<evidence type="ECO:0000256" key="1">
    <source>
        <dbReference type="ARBA" id="ARBA00008635"/>
    </source>
</evidence>
<comment type="caution">
    <text evidence="4">The sequence shown here is derived from an EMBL/GenBank/DDBJ whole genome shotgun (WGS) entry which is preliminary data.</text>
</comment>
<dbReference type="InterPro" id="IPR007837">
    <property type="entry name" value="DinB"/>
</dbReference>
<evidence type="ECO:0000313" key="5">
    <source>
        <dbReference type="Proteomes" id="UP000295351"/>
    </source>
</evidence>
<feature type="binding site" evidence="3">
    <location>
        <position position="137"/>
    </location>
    <ligand>
        <name>a divalent metal cation</name>
        <dbReference type="ChEBI" id="CHEBI:60240"/>
    </ligand>
</feature>
<evidence type="ECO:0000256" key="3">
    <source>
        <dbReference type="PIRSR" id="PIRSR607837-1"/>
    </source>
</evidence>
<protein>
    <submittedName>
        <fullName evidence="4">Putative damage-inducible protein DinB</fullName>
    </submittedName>
</protein>
<proteinExistence type="inferred from homology"/>
<feature type="binding site" evidence="3">
    <location>
        <position position="48"/>
    </location>
    <ligand>
        <name>a divalent metal cation</name>
        <dbReference type="ChEBI" id="CHEBI:60240"/>
    </ligand>
</feature>
<feature type="binding site" evidence="3">
    <location>
        <position position="133"/>
    </location>
    <ligand>
        <name>a divalent metal cation</name>
        <dbReference type="ChEBI" id="CHEBI:60240"/>
    </ligand>
</feature>
<accession>A0A4V2RJD9</accession>
<dbReference type="Proteomes" id="UP000295351">
    <property type="component" value="Unassembled WGS sequence"/>
</dbReference>
<dbReference type="Gene3D" id="1.20.120.450">
    <property type="entry name" value="dinb family like domain"/>
    <property type="match status" value="1"/>
</dbReference>
<dbReference type="AlphaFoldDB" id="A0A4V2RJD9"/>